<organism evidence="2 3">
    <name type="scientific">Pedobacter ureilyticus</name>
    <dbReference type="NCBI Taxonomy" id="1393051"/>
    <lineage>
        <taxon>Bacteria</taxon>
        <taxon>Pseudomonadati</taxon>
        <taxon>Bacteroidota</taxon>
        <taxon>Sphingobacteriia</taxon>
        <taxon>Sphingobacteriales</taxon>
        <taxon>Sphingobacteriaceae</taxon>
        <taxon>Pedobacter</taxon>
    </lineage>
</organism>
<evidence type="ECO:0000313" key="2">
    <source>
        <dbReference type="EMBL" id="MFN0257701.1"/>
    </source>
</evidence>
<dbReference type="EMBL" id="SSHJ02000010">
    <property type="protein sequence ID" value="MFN0257701.1"/>
    <property type="molecule type" value="Genomic_DNA"/>
</dbReference>
<evidence type="ECO:0008006" key="4">
    <source>
        <dbReference type="Google" id="ProtNLM"/>
    </source>
</evidence>
<evidence type="ECO:0000313" key="3">
    <source>
        <dbReference type="Proteomes" id="UP001517247"/>
    </source>
</evidence>
<dbReference type="RefSeq" id="WP_138724783.1">
    <property type="nucleotide sequence ID" value="NZ_SSHJ02000010.1"/>
</dbReference>
<protein>
    <recommendedName>
        <fullName evidence="4">DUF3575 domain-containing protein</fullName>
    </recommendedName>
</protein>
<accession>A0ABW9JB12</accession>
<gene>
    <name evidence="2" type="ORF">E6A44_019105</name>
</gene>
<keyword evidence="3" id="KW-1185">Reference proteome</keyword>
<comment type="caution">
    <text evidence="2">The sequence shown here is derived from an EMBL/GenBank/DDBJ whole genome shotgun (WGS) entry which is preliminary data.</text>
</comment>
<evidence type="ECO:0000256" key="1">
    <source>
        <dbReference type="SAM" id="SignalP"/>
    </source>
</evidence>
<feature type="chain" id="PRO_5047385762" description="DUF3575 domain-containing protein" evidence="1">
    <location>
        <begin position="20"/>
        <end position="189"/>
    </location>
</feature>
<proteinExistence type="predicted"/>
<name>A0ABW9JB12_9SPHI</name>
<feature type="signal peptide" evidence="1">
    <location>
        <begin position="1"/>
        <end position="19"/>
    </location>
</feature>
<sequence>MKKNLLTLLFAGLTTLAIAQENKNAKDTTSVNPKINGNNELKLNLGYAVAGILELNYERIIKDDMSIGVAALVGLEDNVDYRFGIIPNFRIYFGSKKASGFFVEGNAAVIGSRDYYYDFSYTYNGTTYNQNNGETRRDYTNFGLGIAAGGKFLTKNGFVGEIYGGVGRLFGNSNVEVYPRGGITIGKRF</sequence>
<keyword evidence="1" id="KW-0732">Signal</keyword>
<reference evidence="2 3" key="1">
    <citation type="submission" date="2024-12" db="EMBL/GenBank/DDBJ databases">
        <authorList>
            <person name="Hu S."/>
        </authorList>
    </citation>
    <scope>NUCLEOTIDE SEQUENCE [LARGE SCALE GENOMIC DNA]</scope>
    <source>
        <strain evidence="2 3">THG-T11</strain>
    </source>
</reference>
<dbReference type="Proteomes" id="UP001517247">
    <property type="component" value="Unassembled WGS sequence"/>
</dbReference>